<feature type="compositionally biased region" description="Low complexity" evidence="1">
    <location>
        <begin position="15"/>
        <end position="31"/>
    </location>
</feature>
<evidence type="ECO:0000256" key="1">
    <source>
        <dbReference type="SAM" id="MobiDB-lite"/>
    </source>
</evidence>
<dbReference type="EMBL" id="AP017424">
    <property type="protein sequence ID" value="BAU86832.1"/>
    <property type="molecule type" value="Genomic_DNA"/>
</dbReference>
<feature type="region of interest" description="Disordered" evidence="1">
    <location>
        <begin position="1"/>
        <end position="40"/>
    </location>
</feature>
<reference evidence="3 4" key="1">
    <citation type="journal article" date="2016" name="Genome Announc.">
        <title>Complete Genome Sequence of Thiostrepton-Producing Streptomyces laurentii ATCC 31255.</title>
        <authorList>
            <person name="Doi K."/>
            <person name="Fujino Y."/>
            <person name="Nagayoshi Y."/>
            <person name="Ohshima T."/>
            <person name="Ogata S."/>
        </authorList>
    </citation>
    <scope>NUCLEOTIDE SEQUENCE [LARGE SCALE GENOMIC DNA]</scope>
    <source>
        <strain evidence="3 4">ATCC 31255</strain>
    </source>
</reference>
<dbReference type="SMART" id="SM00564">
    <property type="entry name" value="PQQ"/>
    <property type="match status" value="3"/>
</dbReference>
<organism evidence="3 4">
    <name type="scientific">Streptomyces laurentii</name>
    <dbReference type="NCBI Taxonomy" id="39478"/>
    <lineage>
        <taxon>Bacteria</taxon>
        <taxon>Bacillati</taxon>
        <taxon>Actinomycetota</taxon>
        <taxon>Actinomycetes</taxon>
        <taxon>Kitasatosporales</taxon>
        <taxon>Streptomycetaceae</taxon>
        <taxon>Streptomyces</taxon>
    </lineage>
</organism>
<dbReference type="InterPro" id="IPR002372">
    <property type="entry name" value="PQQ_rpt_dom"/>
</dbReference>
<dbReference type="Proteomes" id="UP000217676">
    <property type="component" value="Chromosome"/>
</dbReference>
<dbReference type="InterPro" id="IPR011047">
    <property type="entry name" value="Quinoprotein_ADH-like_sf"/>
</dbReference>
<name>A0A169P8E4_STRLU</name>
<sequence>MGDLGHTRQDDSGESAAPSSSSAPASPTPKRSSTEGRVAWKVDAPKVADPEGRTVSARGAWLSGTAYATGVSNAVTGYDTATGRARWSVPLDGDICAASPTRSSKGLVAVSYRDGKELKSPCTKFVVIDITKGGVVWQSTLKTVIGPLGLSMTVALTDRVAAIGWPTFGSKATAAGGSFGFEPATGKTIWNAPADGCESDEHTGGTVLVTHSLCAGDFENGTHRVGHRDPSTGKTSWLYRVQAADTWITSVDPLVVGVDTGLPEHDAPSRLISLSPKGRVQATWKVEDVYDTGCGGQRRQCGGVLATADTLYLATHKAGGPDSIHAFDTLTGKRKWSFTPDTERSRTMIPVQTDGGGLIVHMLPTSSLGGEVLRLAEADGTATLLMKLPDPEGFGADTPDSQMMDADVDEPLYYEDQTLFKHIHGSFDHDFIGAPMTIALTSR</sequence>
<dbReference type="InterPro" id="IPR015943">
    <property type="entry name" value="WD40/YVTN_repeat-like_dom_sf"/>
</dbReference>
<evidence type="ECO:0000259" key="2">
    <source>
        <dbReference type="Pfam" id="PF13360"/>
    </source>
</evidence>
<proteinExistence type="predicted"/>
<dbReference type="AlphaFoldDB" id="A0A169P8E4"/>
<evidence type="ECO:0000313" key="4">
    <source>
        <dbReference type="Proteomes" id="UP000217676"/>
    </source>
</evidence>
<dbReference type="PANTHER" id="PTHR34512:SF30">
    <property type="entry name" value="OUTER MEMBRANE PROTEIN ASSEMBLY FACTOR BAMB"/>
    <property type="match status" value="1"/>
</dbReference>
<protein>
    <recommendedName>
        <fullName evidence="2">Pyrrolo-quinoline quinone repeat domain-containing protein</fullName>
    </recommendedName>
</protein>
<dbReference type="SUPFAM" id="SSF50998">
    <property type="entry name" value="Quinoprotein alcohol dehydrogenase-like"/>
    <property type="match status" value="2"/>
</dbReference>
<gene>
    <name evidence="3" type="ORF">SLA_5963</name>
</gene>
<dbReference type="Pfam" id="PF13360">
    <property type="entry name" value="PQQ_2"/>
    <property type="match status" value="1"/>
</dbReference>
<dbReference type="KEGG" id="slau:SLA_5963"/>
<keyword evidence="4" id="KW-1185">Reference proteome</keyword>
<evidence type="ECO:0000313" key="3">
    <source>
        <dbReference type="EMBL" id="BAU86832.1"/>
    </source>
</evidence>
<feature type="domain" description="Pyrrolo-quinoline quinone repeat" evidence="2">
    <location>
        <begin position="34"/>
        <end position="260"/>
    </location>
</feature>
<accession>A0A169P8E4</accession>
<feature type="compositionally biased region" description="Basic and acidic residues" evidence="1">
    <location>
        <begin position="1"/>
        <end position="11"/>
    </location>
</feature>
<dbReference type="PANTHER" id="PTHR34512">
    <property type="entry name" value="CELL SURFACE PROTEIN"/>
    <property type="match status" value="1"/>
</dbReference>
<dbReference type="InterPro" id="IPR018391">
    <property type="entry name" value="PQQ_b-propeller_rpt"/>
</dbReference>
<dbReference type="Gene3D" id="2.130.10.10">
    <property type="entry name" value="YVTN repeat-like/Quinoprotein amine dehydrogenase"/>
    <property type="match status" value="1"/>
</dbReference>